<gene>
    <name evidence="1" type="ORF">F383_19761</name>
</gene>
<evidence type="ECO:0000313" key="1">
    <source>
        <dbReference type="EMBL" id="KHG12291.1"/>
    </source>
</evidence>
<dbReference type="AlphaFoldDB" id="A0A0B0NMM5"/>
<accession>A0A0B0NMM5</accession>
<dbReference type="Proteomes" id="UP000032142">
    <property type="component" value="Unassembled WGS sequence"/>
</dbReference>
<evidence type="ECO:0000313" key="2">
    <source>
        <dbReference type="Proteomes" id="UP000032142"/>
    </source>
</evidence>
<dbReference type="EMBL" id="KN397397">
    <property type="protein sequence ID" value="KHG12291.1"/>
    <property type="molecule type" value="Genomic_DNA"/>
</dbReference>
<keyword evidence="2" id="KW-1185">Reference proteome</keyword>
<sequence>MTYIGRPHALAYLTAITTVLKKSHMGVSHGRVPVEPKFSSIRKRPLLRAFRHFKAY</sequence>
<organism evidence="1 2">
    <name type="scientific">Gossypium arboreum</name>
    <name type="common">Tree cotton</name>
    <name type="synonym">Gossypium nanking</name>
    <dbReference type="NCBI Taxonomy" id="29729"/>
    <lineage>
        <taxon>Eukaryota</taxon>
        <taxon>Viridiplantae</taxon>
        <taxon>Streptophyta</taxon>
        <taxon>Embryophyta</taxon>
        <taxon>Tracheophyta</taxon>
        <taxon>Spermatophyta</taxon>
        <taxon>Magnoliopsida</taxon>
        <taxon>eudicotyledons</taxon>
        <taxon>Gunneridae</taxon>
        <taxon>Pentapetalae</taxon>
        <taxon>rosids</taxon>
        <taxon>malvids</taxon>
        <taxon>Malvales</taxon>
        <taxon>Malvaceae</taxon>
        <taxon>Malvoideae</taxon>
        <taxon>Gossypium</taxon>
    </lineage>
</organism>
<reference evidence="2" key="1">
    <citation type="submission" date="2014-09" db="EMBL/GenBank/DDBJ databases">
        <authorList>
            <person name="Mudge J."/>
            <person name="Ramaraj T."/>
            <person name="Lindquist I.E."/>
            <person name="Bharti A.K."/>
            <person name="Sundararajan A."/>
            <person name="Cameron C.T."/>
            <person name="Woodward J.E."/>
            <person name="May G.D."/>
            <person name="Brubaker C."/>
            <person name="Broadhvest J."/>
            <person name="Wilkins T.A."/>
        </authorList>
    </citation>
    <scope>NUCLEOTIDE SEQUENCE</scope>
    <source>
        <strain evidence="2">cv. AKA8401</strain>
    </source>
</reference>
<proteinExistence type="predicted"/>
<name>A0A0B0NMM5_GOSAR</name>
<protein>
    <submittedName>
        <fullName evidence="1">Uncharacterized protein</fullName>
    </submittedName>
</protein>